<protein>
    <submittedName>
        <fullName evidence="1">Uncharacterized protein</fullName>
    </submittedName>
</protein>
<sequence length="206" mass="21632">MTSDSTALQVYPIGQLIGVRAVVDQFDVRVGAALHSLTSAEFGVWAMAHGPADHVPRPWTPDALAAQAESVGVPDCAQRLDRLQEQGLVALAAPGTESARDLARRVRMVPLVLGLGNSAAAPDAYAVGLPGRPLAVLSAAAYDLFEWAHMETSLWRACEGAAATAARVGIADTLATDPDALLTSLLEDLHRLLTPNAVHLDTWAVS</sequence>
<dbReference type="RefSeq" id="WP_036336384.1">
    <property type="nucleotide sequence ID" value="NZ_JPMX01000058.1"/>
</dbReference>
<name>A0A098Y5J6_9ACTN</name>
<keyword evidence="2" id="KW-1185">Reference proteome</keyword>
<dbReference type="Proteomes" id="UP000029713">
    <property type="component" value="Unassembled WGS sequence"/>
</dbReference>
<proteinExistence type="predicted"/>
<dbReference type="STRING" id="1522368.IN07_13770"/>
<dbReference type="EMBL" id="JPMX01000058">
    <property type="protein sequence ID" value="KGH46158.1"/>
    <property type="molecule type" value="Genomic_DNA"/>
</dbReference>
<comment type="caution">
    <text evidence="1">The sequence shown here is derived from an EMBL/GenBank/DDBJ whole genome shotgun (WGS) entry which is preliminary data.</text>
</comment>
<organism evidence="1 2">
    <name type="scientific">Modestobacter caceresii</name>
    <dbReference type="NCBI Taxonomy" id="1522368"/>
    <lineage>
        <taxon>Bacteria</taxon>
        <taxon>Bacillati</taxon>
        <taxon>Actinomycetota</taxon>
        <taxon>Actinomycetes</taxon>
        <taxon>Geodermatophilales</taxon>
        <taxon>Geodermatophilaceae</taxon>
        <taxon>Modestobacter</taxon>
    </lineage>
</organism>
<evidence type="ECO:0000313" key="1">
    <source>
        <dbReference type="EMBL" id="KGH46158.1"/>
    </source>
</evidence>
<accession>A0A098Y5J6</accession>
<dbReference type="OrthoDB" id="5191117at2"/>
<dbReference type="AlphaFoldDB" id="A0A098Y5J6"/>
<reference evidence="1 2" key="1">
    <citation type="submission" date="2014-07" db="EMBL/GenBank/DDBJ databases">
        <title>Biosystematic studies on Modestobacter strains isolated from extreme hyper-arid desert soil and from historic building.</title>
        <authorList>
            <person name="Bukarasam K."/>
            <person name="Bull A."/>
            <person name="Girard G."/>
            <person name="van Wezel G."/>
            <person name="Goodfellow M."/>
        </authorList>
    </citation>
    <scope>NUCLEOTIDE SEQUENCE [LARGE SCALE GENOMIC DNA]</scope>
    <source>
        <strain evidence="1 2">KNN45-2b</strain>
    </source>
</reference>
<evidence type="ECO:0000313" key="2">
    <source>
        <dbReference type="Proteomes" id="UP000029713"/>
    </source>
</evidence>
<gene>
    <name evidence="1" type="ORF">IN07_13770</name>
</gene>